<feature type="region of interest" description="Disordered" evidence="12">
    <location>
        <begin position="378"/>
        <end position="421"/>
    </location>
</feature>
<dbReference type="InterPro" id="IPR015943">
    <property type="entry name" value="WD40/YVTN_repeat-like_dom_sf"/>
</dbReference>
<sequence length="1060" mass="117505">MLKIRYSLILLLLLLLFTLTDSTPGGPSRRQAHLVDRAGNDGAVAPVLIIPDDHVIAPLSPNHRLPSSIEPGEIVIVNTLDGGLHGINKITGSVLWSHDKLVGPMVRVDVASSTLKKKTESNNSGLGIGDDLVPEETDKTTCAVETDVPENIIDDEEMGAVLQHVAAEQAALPSSSDGDVDNNIVFIPEPTGQGNLYLHEPGTGQPIKKLPYSIKWMVEKSPFRSERFITIGRKVDKYFSMDASTGKILHIYTSDDVLDASFASESSPDGKQPNVILLGQREYSLSILDRDTRRLRWNISYTEFTTADMDDDTSAVSSNNQGGLLTDGGGTRRRTSTSLLKGPEYHYSSGVDGTFLIKGVNELQLQFESPPVAAFSVNPTRSSSLNDNPSTTITGDSSTSDKYVAQKSYPPPAPLGPNKRKTEGYIGVVNKTYYIMSSASFPNLLDAFRPRGLPSSSDPECVDPKCLIGSHIVEEDGAPTWKSYGNSWNTWMREFRHGRSVQMRQIAPTSTIELLTVWTAGIVLIVYVTWRAYMWYSNRNGVLSEVPGSPKEVVIKAVDGEGIANDGKRRRRRGPRTTSAVKKQEQQSAALLKSLTVTEEVLGYGSHGTVVYRGSFENRDVAIKRLLLDFYEVAHHEVKVLQDSDHHPNVVRYYCQEKSEKFMYIALELCPASLADVIESPSRPDLLVLRQELNPARVLYQIMAGLHHLHTLKIVHRDIKPQNILISSAPSRPNAKASKNRHPRILISDFGLCKRLADDQSSFQHTVNNTGGTLGWRAAECMPVTAQREHQTPNNNNAATNGSSDSDGFVKGGEASEPNNSNKQNNHSNSSIGMPPLTSELALQGRITKSIDVFSAGCVFYYVLSNGEHPFGDRYSREVNVLRGLYSLDALDGLGEEGVIARDLVERMIQRDSSKRPDAAEVLTHPYFWSPATRLSFLQDVSDRFEVEQRDPPSPLLALLEANASRVVGTDWYKRIDKMLLDNLGKYRKYDGASKHHYQDLPDNVKRALGSLPDGFLSYFTSRFPMLVLHVYDVVKQCDELREDGMFRAYFSYDPHQNMI</sequence>
<feature type="domain" description="Protein kinase" evidence="14">
    <location>
        <begin position="596"/>
        <end position="928"/>
    </location>
</feature>
<comment type="caution">
    <text evidence="16">The sequence shown here is derived from an EMBL/GenBank/DDBJ whole genome shotgun (WGS) entry which is preliminary data.</text>
</comment>
<keyword evidence="9" id="KW-0067">ATP-binding</keyword>
<dbReference type="Gene3D" id="2.130.10.10">
    <property type="entry name" value="YVTN repeat-like/Quinoprotein amine dehydrogenase"/>
    <property type="match status" value="1"/>
</dbReference>
<dbReference type="GO" id="GO:0051082">
    <property type="term" value="F:unfolded protein binding"/>
    <property type="evidence" value="ECO:0007669"/>
    <property type="project" value="TreeGrafter"/>
</dbReference>
<dbReference type="InterPro" id="IPR038357">
    <property type="entry name" value="KEN_sf"/>
</dbReference>
<feature type="region of interest" description="Disordered" evidence="12">
    <location>
        <begin position="312"/>
        <end position="337"/>
    </location>
</feature>
<keyword evidence="17" id="KW-1185">Reference proteome</keyword>
<dbReference type="GO" id="GO:0004674">
    <property type="term" value="F:protein serine/threonine kinase activity"/>
    <property type="evidence" value="ECO:0007669"/>
    <property type="project" value="UniProtKB-KW"/>
</dbReference>
<evidence type="ECO:0000256" key="6">
    <source>
        <dbReference type="ARBA" id="ARBA00022729"/>
    </source>
</evidence>
<dbReference type="SMART" id="SM00220">
    <property type="entry name" value="S_TKc"/>
    <property type="match status" value="1"/>
</dbReference>
<dbReference type="InterPro" id="IPR018391">
    <property type="entry name" value="PQQ_b-propeller_rpt"/>
</dbReference>
<dbReference type="Pfam" id="PF00069">
    <property type="entry name" value="Pkinase"/>
    <property type="match status" value="1"/>
</dbReference>
<dbReference type="EMBL" id="QEAO01000019">
    <property type="protein sequence ID" value="TPX33578.1"/>
    <property type="molecule type" value="Genomic_DNA"/>
</dbReference>
<keyword evidence="5" id="KW-0812">Transmembrane</keyword>
<feature type="compositionally biased region" description="Polar residues" evidence="12">
    <location>
        <begin position="378"/>
        <end position="389"/>
    </location>
</feature>
<dbReference type="Gene3D" id="3.30.200.20">
    <property type="entry name" value="Phosphorylase Kinase, domain 1"/>
    <property type="match status" value="1"/>
</dbReference>
<evidence type="ECO:0000256" key="12">
    <source>
        <dbReference type="SAM" id="MobiDB-lite"/>
    </source>
</evidence>
<dbReference type="GO" id="GO:0005524">
    <property type="term" value="F:ATP binding"/>
    <property type="evidence" value="ECO:0007669"/>
    <property type="project" value="UniProtKB-KW"/>
</dbReference>
<keyword evidence="6 13" id="KW-0732">Signal</keyword>
<dbReference type="CDD" id="cd13982">
    <property type="entry name" value="STKc_IRE1"/>
    <property type="match status" value="1"/>
</dbReference>
<evidence type="ECO:0000256" key="13">
    <source>
        <dbReference type="SAM" id="SignalP"/>
    </source>
</evidence>
<dbReference type="AlphaFoldDB" id="A0A507C2J0"/>
<organism evidence="16 17">
    <name type="scientific">Synchytrium microbalum</name>
    <dbReference type="NCBI Taxonomy" id="1806994"/>
    <lineage>
        <taxon>Eukaryota</taxon>
        <taxon>Fungi</taxon>
        <taxon>Fungi incertae sedis</taxon>
        <taxon>Chytridiomycota</taxon>
        <taxon>Chytridiomycota incertae sedis</taxon>
        <taxon>Chytridiomycetes</taxon>
        <taxon>Synchytriales</taxon>
        <taxon>Synchytriaceae</taxon>
        <taxon>Synchytrium</taxon>
    </lineage>
</organism>
<dbReference type="PROSITE" id="PS00108">
    <property type="entry name" value="PROTEIN_KINASE_ST"/>
    <property type="match status" value="1"/>
</dbReference>
<dbReference type="EC" id="2.7.11.1" evidence="2"/>
<dbReference type="GO" id="GO:0036498">
    <property type="term" value="P:IRE1-mediated unfolded protein response"/>
    <property type="evidence" value="ECO:0007669"/>
    <property type="project" value="TreeGrafter"/>
</dbReference>
<dbReference type="PANTHER" id="PTHR13954">
    <property type="entry name" value="IRE1-RELATED"/>
    <property type="match status" value="1"/>
</dbReference>
<protein>
    <recommendedName>
        <fullName evidence="2">non-specific serine/threonine protein kinase</fullName>
        <ecNumber evidence="2">2.7.11.1</ecNumber>
    </recommendedName>
</protein>
<dbReference type="Pfam" id="PF06479">
    <property type="entry name" value="Ribonuc_2-5A"/>
    <property type="match status" value="1"/>
</dbReference>
<feature type="compositionally biased region" description="Polar residues" evidence="12">
    <location>
        <begin position="792"/>
        <end position="806"/>
    </location>
</feature>
<comment type="subcellular location">
    <subcellularLocation>
        <location evidence="1">Membrane</location>
        <topology evidence="1">Single-pass type I membrane protein</topology>
    </subcellularLocation>
</comment>
<evidence type="ECO:0000256" key="8">
    <source>
        <dbReference type="ARBA" id="ARBA00022777"/>
    </source>
</evidence>
<dbReference type="GO" id="GO:0004521">
    <property type="term" value="F:RNA endonuclease activity"/>
    <property type="evidence" value="ECO:0007669"/>
    <property type="project" value="InterPro"/>
</dbReference>
<keyword evidence="7" id="KW-0547">Nucleotide-binding</keyword>
<keyword evidence="8" id="KW-0418">Kinase</keyword>
<evidence type="ECO:0000259" key="14">
    <source>
        <dbReference type="PROSITE" id="PS50011"/>
    </source>
</evidence>
<dbReference type="Proteomes" id="UP000319731">
    <property type="component" value="Unassembled WGS sequence"/>
</dbReference>
<dbReference type="InterPro" id="IPR008271">
    <property type="entry name" value="Ser/Thr_kinase_AS"/>
</dbReference>
<evidence type="ECO:0000256" key="11">
    <source>
        <dbReference type="ARBA" id="ARBA00023136"/>
    </source>
</evidence>
<dbReference type="SMART" id="SM00564">
    <property type="entry name" value="PQQ"/>
    <property type="match status" value="2"/>
</dbReference>
<dbReference type="InterPro" id="IPR011009">
    <property type="entry name" value="Kinase-like_dom_sf"/>
</dbReference>
<dbReference type="GO" id="GO:1990604">
    <property type="term" value="C:IRE1-TRAF2-ASK1 complex"/>
    <property type="evidence" value="ECO:0007669"/>
    <property type="project" value="TreeGrafter"/>
</dbReference>
<name>A0A507C2J0_9FUNG</name>
<dbReference type="CDD" id="cd10422">
    <property type="entry name" value="RNase_Ire1"/>
    <property type="match status" value="1"/>
</dbReference>
<dbReference type="FunFam" id="3.30.200.20:FF:000077">
    <property type="entry name" value="Putative Serine/threonine-protein kinase/endoribonuclease IRE1"/>
    <property type="match status" value="1"/>
</dbReference>
<accession>A0A507C2J0</accession>
<gene>
    <name evidence="16" type="ORF">SmJEL517_g03560</name>
</gene>
<dbReference type="InterPro" id="IPR045133">
    <property type="entry name" value="IRE1/2-like"/>
</dbReference>
<evidence type="ECO:0000256" key="3">
    <source>
        <dbReference type="ARBA" id="ARBA00022527"/>
    </source>
</evidence>
<evidence type="ECO:0000256" key="4">
    <source>
        <dbReference type="ARBA" id="ARBA00022679"/>
    </source>
</evidence>
<dbReference type="PROSITE" id="PS51392">
    <property type="entry name" value="KEN"/>
    <property type="match status" value="1"/>
</dbReference>
<evidence type="ECO:0000313" key="17">
    <source>
        <dbReference type="Proteomes" id="UP000319731"/>
    </source>
</evidence>
<feature type="region of interest" description="Disordered" evidence="12">
    <location>
        <begin position="786"/>
        <end position="834"/>
    </location>
</feature>
<feature type="chain" id="PRO_5021234736" description="non-specific serine/threonine protein kinase" evidence="13">
    <location>
        <begin position="23"/>
        <end position="1060"/>
    </location>
</feature>
<dbReference type="GeneID" id="42004785"/>
<dbReference type="InterPro" id="IPR000719">
    <property type="entry name" value="Prot_kinase_dom"/>
</dbReference>
<evidence type="ECO:0000256" key="7">
    <source>
        <dbReference type="ARBA" id="ARBA00022741"/>
    </source>
</evidence>
<dbReference type="GO" id="GO:0006397">
    <property type="term" value="P:mRNA processing"/>
    <property type="evidence" value="ECO:0007669"/>
    <property type="project" value="InterPro"/>
</dbReference>
<dbReference type="InterPro" id="IPR011047">
    <property type="entry name" value="Quinoprotein_ADH-like_sf"/>
</dbReference>
<feature type="domain" description="KEN" evidence="15">
    <location>
        <begin position="931"/>
        <end position="1053"/>
    </location>
</feature>
<keyword evidence="10" id="KW-1133">Transmembrane helix</keyword>
<feature type="compositionally biased region" description="Low complexity" evidence="12">
    <location>
        <begin position="390"/>
        <end position="401"/>
    </location>
</feature>
<dbReference type="SMART" id="SM00580">
    <property type="entry name" value="PUG"/>
    <property type="match status" value="1"/>
</dbReference>
<evidence type="ECO:0000259" key="15">
    <source>
        <dbReference type="PROSITE" id="PS51392"/>
    </source>
</evidence>
<keyword evidence="4" id="KW-0808">Transferase</keyword>
<evidence type="ECO:0000256" key="1">
    <source>
        <dbReference type="ARBA" id="ARBA00004479"/>
    </source>
</evidence>
<dbReference type="PROSITE" id="PS50011">
    <property type="entry name" value="PROTEIN_KINASE_DOM"/>
    <property type="match status" value="1"/>
</dbReference>
<evidence type="ECO:0000313" key="16">
    <source>
        <dbReference type="EMBL" id="TPX33578.1"/>
    </source>
</evidence>
<dbReference type="OrthoDB" id="63989at2759"/>
<dbReference type="SUPFAM" id="SSF50998">
    <property type="entry name" value="Quinoprotein alcohol dehydrogenase-like"/>
    <property type="match status" value="1"/>
</dbReference>
<dbReference type="GO" id="GO:0070059">
    <property type="term" value="P:intrinsic apoptotic signaling pathway in response to endoplasmic reticulum stress"/>
    <property type="evidence" value="ECO:0007669"/>
    <property type="project" value="TreeGrafter"/>
</dbReference>
<evidence type="ECO:0000256" key="10">
    <source>
        <dbReference type="ARBA" id="ARBA00022989"/>
    </source>
</evidence>
<dbReference type="RefSeq" id="XP_031024520.1">
    <property type="nucleotide sequence ID" value="XM_031169488.1"/>
</dbReference>
<keyword evidence="3" id="KW-0723">Serine/threonine-protein kinase</keyword>
<feature type="signal peptide" evidence="13">
    <location>
        <begin position="1"/>
        <end position="22"/>
    </location>
</feature>
<dbReference type="InterPro" id="IPR010513">
    <property type="entry name" value="KEN_dom"/>
</dbReference>
<proteinExistence type="predicted"/>
<feature type="compositionally biased region" description="Low complexity" evidence="12">
    <location>
        <begin position="816"/>
        <end position="831"/>
    </location>
</feature>
<evidence type="ECO:0000256" key="5">
    <source>
        <dbReference type="ARBA" id="ARBA00022692"/>
    </source>
</evidence>
<dbReference type="SUPFAM" id="SSF56112">
    <property type="entry name" value="Protein kinase-like (PK-like)"/>
    <property type="match status" value="1"/>
</dbReference>
<dbReference type="STRING" id="1806994.A0A507C2J0"/>
<reference evidence="16 17" key="1">
    <citation type="journal article" date="2019" name="Sci. Rep.">
        <title>Comparative genomics of chytrid fungi reveal insights into the obligate biotrophic and pathogenic lifestyle of Synchytrium endobioticum.</title>
        <authorList>
            <person name="van de Vossenberg B.T.L.H."/>
            <person name="Warris S."/>
            <person name="Nguyen H.D.T."/>
            <person name="van Gent-Pelzer M.P.E."/>
            <person name="Joly D.L."/>
            <person name="van de Geest H.C."/>
            <person name="Bonants P.J.M."/>
            <person name="Smith D.S."/>
            <person name="Levesque C.A."/>
            <person name="van der Lee T.A.J."/>
        </authorList>
    </citation>
    <scope>NUCLEOTIDE SEQUENCE [LARGE SCALE GENOMIC DNA]</scope>
    <source>
        <strain evidence="16 17">JEL517</strain>
    </source>
</reference>
<evidence type="ECO:0000256" key="2">
    <source>
        <dbReference type="ARBA" id="ARBA00012513"/>
    </source>
</evidence>
<dbReference type="PANTHER" id="PTHR13954:SF6">
    <property type="entry name" value="NON-SPECIFIC SERINE_THREONINE PROTEIN KINASE"/>
    <property type="match status" value="1"/>
</dbReference>
<dbReference type="Gene3D" id="1.20.1440.180">
    <property type="entry name" value="KEN domain"/>
    <property type="match status" value="1"/>
</dbReference>
<keyword evidence="11" id="KW-0472">Membrane</keyword>
<dbReference type="Gene3D" id="1.10.510.10">
    <property type="entry name" value="Transferase(Phosphotransferase) domain 1"/>
    <property type="match status" value="1"/>
</dbReference>
<evidence type="ECO:0000256" key="9">
    <source>
        <dbReference type="ARBA" id="ARBA00022840"/>
    </source>
</evidence>